<accession>A0A365UE65</accession>
<reference evidence="5 6" key="1">
    <citation type="submission" date="2018-07" db="EMBL/GenBank/DDBJ databases">
        <title>Rhodosalinus sp. strain E84T genomic sequence and assembly.</title>
        <authorList>
            <person name="Liu Z.-W."/>
            <person name="Lu D.-C."/>
        </authorList>
    </citation>
    <scope>NUCLEOTIDE SEQUENCE [LARGE SCALE GENOMIC DNA]</scope>
    <source>
        <strain evidence="5 6">E84</strain>
    </source>
</reference>
<keyword evidence="6" id="KW-1185">Reference proteome</keyword>
<comment type="caution">
    <text evidence="5">The sequence shown here is derived from an EMBL/GenBank/DDBJ whole genome shotgun (WGS) entry which is preliminary data.</text>
</comment>
<organism evidence="5 6">
    <name type="scientific">Rhodosalinus halophilus</name>
    <dbReference type="NCBI Taxonomy" id="2259333"/>
    <lineage>
        <taxon>Bacteria</taxon>
        <taxon>Pseudomonadati</taxon>
        <taxon>Pseudomonadota</taxon>
        <taxon>Alphaproteobacteria</taxon>
        <taxon>Rhodobacterales</taxon>
        <taxon>Paracoccaceae</taxon>
        <taxon>Rhodosalinus</taxon>
    </lineage>
</organism>
<keyword evidence="2" id="KW-0378">Hydrolase</keyword>
<dbReference type="GO" id="GO:0043420">
    <property type="term" value="P:anthranilate metabolic process"/>
    <property type="evidence" value="ECO:0007669"/>
    <property type="project" value="TreeGrafter"/>
</dbReference>
<dbReference type="Gene3D" id="3.90.1150.10">
    <property type="entry name" value="Aspartate Aminotransferase, domain 1"/>
    <property type="match status" value="1"/>
</dbReference>
<protein>
    <submittedName>
        <fullName evidence="5">Aminotransferase</fullName>
    </submittedName>
</protein>
<gene>
    <name evidence="5" type="ORF">DRV85_00975</name>
</gene>
<keyword evidence="3" id="KW-0663">Pyridoxal phosphate</keyword>
<dbReference type="PANTHER" id="PTHR14084">
    <property type="entry name" value="KYNURENINASE"/>
    <property type="match status" value="1"/>
</dbReference>
<dbReference type="OrthoDB" id="9804366at2"/>
<evidence type="ECO:0000256" key="1">
    <source>
        <dbReference type="ARBA" id="ARBA00022642"/>
    </source>
</evidence>
<evidence type="ECO:0000313" key="6">
    <source>
        <dbReference type="Proteomes" id="UP000253370"/>
    </source>
</evidence>
<dbReference type="EMBL" id="QNTQ01000001">
    <property type="protein sequence ID" value="RBI87740.1"/>
    <property type="molecule type" value="Genomic_DNA"/>
</dbReference>
<dbReference type="Proteomes" id="UP000253370">
    <property type="component" value="Unassembled WGS sequence"/>
</dbReference>
<dbReference type="InterPro" id="IPR010111">
    <property type="entry name" value="Kynureninase"/>
</dbReference>
<keyword evidence="5" id="KW-0808">Transferase</keyword>
<dbReference type="InterPro" id="IPR015422">
    <property type="entry name" value="PyrdxlP-dep_Trfase_small"/>
</dbReference>
<proteinExistence type="predicted"/>
<dbReference type="AlphaFoldDB" id="A0A365UE65"/>
<dbReference type="GO" id="GO:0019441">
    <property type="term" value="P:L-tryptophan catabolic process to kynurenine"/>
    <property type="evidence" value="ECO:0007669"/>
    <property type="project" value="TreeGrafter"/>
</dbReference>
<dbReference type="Gene3D" id="3.40.640.10">
    <property type="entry name" value="Type I PLP-dependent aspartate aminotransferase-like (Major domain)"/>
    <property type="match status" value="1"/>
</dbReference>
<dbReference type="GO" id="GO:0009435">
    <property type="term" value="P:NAD+ biosynthetic process"/>
    <property type="evidence" value="ECO:0007669"/>
    <property type="project" value="InterPro"/>
</dbReference>
<evidence type="ECO:0000256" key="3">
    <source>
        <dbReference type="ARBA" id="ARBA00022898"/>
    </source>
</evidence>
<name>A0A365UE65_9RHOB</name>
<evidence type="ECO:0000313" key="5">
    <source>
        <dbReference type="EMBL" id="RBI87740.1"/>
    </source>
</evidence>
<sequence length="350" mass="37584">MTEFAALWAACDNDQWGRMLEGRAEYLALWAQLLGVEAAEITAVENVTQGFHAALTGLPERHLKGRKLLIAADCFPSVHFLLAGLAPRLGFELVTVPLREGESWVRDEDVLAAWDAQVGVAILTQVTSTASYACDLPRLTAHGRERGSLIGLDFTQAAGLLPFPAGETRPDFAVSTSLKWLCGPPGAGALWMAQEHIAEAQPELRGWFSQPDPFNWDIARFSYAPDARRFDHGTPSIVSALAALPALRWHAAQDRARLCAQTCALNEEVIEVARRHGLPLASPEDASRRGGSVMLRLPGHVDPGTLVQGLRARGVIADTRGPVLRLSAGAVTTGAGVARLEEALTTLLAA</sequence>
<dbReference type="SUPFAM" id="SSF53383">
    <property type="entry name" value="PLP-dependent transferases"/>
    <property type="match status" value="1"/>
</dbReference>
<keyword evidence="5" id="KW-0032">Aminotransferase</keyword>
<dbReference type="GO" id="GO:0030429">
    <property type="term" value="F:kynureninase activity"/>
    <property type="evidence" value="ECO:0007669"/>
    <property type="project" value="InterPro"/>
</dbReference>
<evidence type="ECO:0000256" key="2">
    <source>
        <dbReference type="ARBA" id="ARBA00022801"/>
    </source>
</evidence>
<dbReference type="InterPro" id="IPR015424">
    <property type="entry name" value="PyrdxlP-dep_Trfase"/>
</dbReference>
<keyword evidence="1" id="KW-0662">Pyridine nucleotide biosynthesis</keyword>
<feature type="domain" description="Aminotransferase class V" evidence="4">
    <location>
        <begin position="31"/>
        <end position="316"/>
    </location>
</feature>
<dbReference type="PANTHER" id="PTHR14084:SF0">
    <property type="entry name" value="KYNURENINASE"/>
    <property type="match status" value="1"/>
</dbReference>
<dbReference type="GO" id="GO:0008483">
    <property type="term" value="F:transaminase activity"/>
    <property type="evidence" value="ECO:0007669"/>
    <property type="project" value="UniProtKB-KW"/>
</dbReference>
<dbReference type="GO" id="GO:0030170">
    <property type="term" value="F:pyridoxal phosphate binding"/>
    <property type="evidence" value="ECO:0007669"/>
    <property type="project" value="InterPro"/>
</dbReference>
<dbReference type="GO" id="GO:0005737">
    <property type="term" value="C:cytoplasm"/>
    <property type="evidence" value="ECO:0007669"/>
    <property type="project" value="InterPro"/>
</dbReference>
<dbReference type="Pfam" id="PF00266">
    <property type="entry name" value="Aminotran_5"/>
    <property type="match status" value="1"/>
</dbReference>
<evidence type="ECO:0000259" key="4">
    <source>
        <dbReference type="Pfam" id="PF00266"/>
    </source>
</evidence>
<dbReference type="InterPro" id="IPR015421">
    <property type="entry name" value="PyrdxlP-dep_Trfase_major"/>
</dbReference>
<dbReference type="InterPro" id="IPR000192">
    <property type="entry name" value="Aminotrans_V_dom"/>
</dbReference>